<dbReference type="AlphaFoldDB" id="A0A9X2KZR9"/>
<accession>A0A9X2KZR9</accession>
<evidence type="ECO:0000256" key="4">
    <source>
        <dbReference type="ARBA" id="ARBA00023136"/>
    </source>
</evidence>
<dbReference type="RefSeq" id="WP_241552086.1">
    <property type="nucleotide sequence ID" value="NZ_JANCNS010000003.1"/>
</dbReference>
<dbReference type="Pfam" id="PF05090">
    <property type="entry name" value="HTTM"/>
    <property type="match status" value="1"/>
</dbReference>
<dbReference type="InterPro" id="IPR053935">
    <property type="entry name" value="VKGC_lumenal_dom"/>
</dbReference>
<dbReference type="PANTHER" id="PTHR12639:SF7">
    <property type="entry name" value="HTTM DOMAIN-CONTAINING PROTEIN"/>
    <property type="match status" value="1"/>
</dbReference>
<dbReference type="GO" id="GO:0012505">
    <property type="term" value="C:endomembrane system"/>
    <property type="evidence" value="ECO:0007669"/>
    <property type="project" value="UniProtKB-SubCell"/>
</dbReference>
<proteinExistence type="predicted"/>
<keyword evidence="10" id="KW-1185">Reference proteome</keyword>
<evidence type="ECO:0000256" key="7">
    <source>
        <dbReference type="SAM" id="Phobius"/>
    </source>
</evidence>
<evidence type="ECO:0000313" key="10">
    <source>
        <dbReference type="Proteomes" id="UP001155280"/>
    </source>
</evidence>
<comment type="subcellular location">
    <subcellularLocation>
        <location evidence="1">Endomembrane system</location>
        <topology evidence="1">Multi-pass membrane protein</topology>
    </subcellularLocation>
</comment>
<dbReference type="GO" id="GO:0008488">
    <property type="term" value="F:gamma-glutamyl carboxylase activity"/>
    <property type="evidence" value="ECO:0007669"/>
    <property type="project" value="InterPro"/>
</dbReference>
<feature type="transmembrane region" description="Helical" evidence="7">
    <location>
        <begin position="20"/>
        <end position="38"/>
    </location>
</feature>
<evidence type="ECO:0000313" key="9">
    <source>
        <dbReference type="EMBL" id="MCP9201214.1"/>
    </source>
</evidence>
<feature type="transmembrane region" description="Helical" evidence="7">
    <location>
        <begin position="111"/>
        <end position="130"/>
    </location>
</feature>
<dbReference type="PANTHER" id="PTHR12639">
    <property type="entry name" value="VITAMIN K-DEPENDENT GAMMA-CARBOXYLASE"/>
    <property type="match status" value="1"/>
</dbReference>
<dbReference type="EMBL" id="JANCNS010000003">
    <property type="protein sequence ID" value="MCP9201214.1"/>
    <property type="molecule type" value="Genomic_DNA"/>
</dbReference>
<dbReference type="Proteomes" id="UP001155280">
    <property type="component" value="Unassembled WGS sequence"/>
</dbReference>
<gene>
    <name evidence="9" type="ORF">MKO06_14990</name>
</gene>
<feature type="transmembrane region" description="Helical" evidence="7">
    <location>
        <begin position="88"/>
        <end position="105"/>
    </location>
</feature>
<protein>
    <submittedName>
        <fullName evidence="9">HTTM domain-containing protein</fullName>
    </submittedName>
</protein>
<keyword evidence="5" id="KW-1015">Disulfide bond</keyword>
<dbReference type="Pfam" id="PF22777">
    <property type="entry name" value="VKGC_lumenal_dom"/>
    <property type="match status" value="1"/>
</dbReference>
<keyword evidence="2 7" id="KW-0812">Transmembrane</keyword>
<dbReference type="InterPro" id="IPR007782">
    <property type="entry name" value="VKG_COase"/>
</dbReference>
<keyword evidence="6" id="KW-0456">Lyase</keyword>
<evidence type="ECO:0000256" key="6">
    <source>
        <dbReference type="ARBA" id="ARBA00023239"/>
    </source>
</evidence>
<sequence length="454" mass="53980">MSFSTKSYLNKTIEAAPLAVFRLFFGIMMFASIIRFWLNGWIEKLYITPKFFFSYYGFEWVKPLGDFTYLLFVVCGIAALMVAAGYKYRFGIILFFLSFTYIELMDKTTYLNHYYFISILSFLMIFLPANRYFSVDAARDQEIRFQYIPRWCVDSIKLLLGIVYFYAGLAKINSDWLLRAMPLKIWLPSKYDLPFLGDLMQQEWVHYAFSWSGMLYDLFIPFLLLWKRTRLMAFIMVIIFHVLTRVLFPIGMFPYIMIVSALIFFDPSVHRRILAFIASLFRINLDQFDTGRSLVYTNLKRKTLLSVVSIFFVIQLLLPWRYLLYPDELFWTEEGFRFSWRVMLMEKAGYAQFKIVDGETGKRFYVDNSDFLTPFQEKQMAFQPDFILEYAHFLAEHFRKDGHQNIEVYVDNYVALNGRNSQPYLDPDVNLINFADSFEHKTFILPFNDEIKGL</sequence>
<feature type="transmembrane region" description="Helical" evidence="7">
    <location>
        <begin position="233"/>
        <end position="263"/>
    </location>
</feature>
<reference evidence="9" key="1">
    <citation type="submission" date="2022-07" db="EMBL/GenBank/DDBJ databases">
        <title>Gramela sediminis sp. nov., isolated from deep-sea sediment of the Indian Ocean.</title>
        <authorList>
            <person name="Shi H."/>
        </authorList>
    </citation>
    <scope>NUCLEOTIDE SEQUENCE</scope>
    <source>
        <strain evidence="9">GC03-9</strain>
    </source>
</reference>
<dbReference type="SMART" id="SM00752">
    <property type="entry name" value="HTTM"/>
    <property type="match status" value="1"/>
</dbReference>
<feature type="transmembrane region" description="Helical" evidence="7">
    <location>
        <begin position="67"/>
        <end position="83"/>
    </location>
</feature>
<dbReference type="InterPro" id="IPR053934">
    <property type="entry name" value="HTTM_dom"/>
</dbReference>
<evidence type="ECO:0000256" key="3">
    <source>
        <dbReference type="ARBA" id="ARBA00022989"/>
    </source>
</evidence>
<evidence type="ECO:0000256" key="1">
    <source>
        <dbReference type="ARBA" id="ARBA00004127"/>
    </source>
</evidence>
<name>A0A9X2KZR9_9FLAO</name>
<keyword evidence="3 7" id="KW-1133">Transmembrane helix</keyword>
<feature type="transmembrane region" description="Helical" evidence="7">
    <location>
        <begin position="151"/>
        <end position="169"/>
    </location>
</feature>
<comment type="caution">
    <text evidence="9">The sequence shown here is derived from an EMBL/GenBank/DDBJ whole genome shotgun (WGS) entry which is preliminary data.</text>
</comment>
<evidence type="ECO:0000256" key="5">
    <source>
        <dbReference type="ARBA" id="ARBA00023157"/>
    </source>
</evidence>
<evidence type="ECO:0000256" key="2">
    <source>
        <dbReference type="ARBA" id="ARBA00022692"/>
    </source>
</evidence>
<evidence type="ECO:0000259" key="8">
    <source>
        <dbReference type="SMART" id="SM00752"/>
    </source>
</evidence>
<feature type="domain" description="HTTM-like" evidence="8">
    <location>
        <begin position="10"/>
        <end position="269"/>
    </location>
</feature>
<dbReference type="GO" id="GO:0019842">
    <property type="term" value="F:vitamin binding"/>
    <property type="evidence" value="ECO:0007669"/>
    <property type="project" value="TreeGrafter"/>
</dbReference>
<keyword evidence="4 7" id="KW-0472">Membrane</keyword>
<organism evidence="9 10">
    <name type="scientific">Christiangramia oceanisediminis</name>
    <dbReference type="NCBI Taxonomy" id="2920386"/>
    <lineage>
        <taxon>Bacteria</taxon>
        <taxon>Pseudomonadati</taxon>
        <taxon>Bacteroidota</taxon>
        <taxon>Flavobacteriia</taxon>
        <taxon>Flavobacteriales</taxon>
        <taxon>Flavobacteriaceae</taxon>
        <taxon>Christiangramia</taxon>
    </lineage>
</organism>
<feature type="transmembrane region" description="Helical" evidence="7">
    <location>
        <begin position="305"/>
        <end position="323"/>
    </location>
</feature>
<dbReference type="InterPro" id="IPR011020">
    <property type="entry name" value="HTTM-like"/>
</dbReference>
<feature type="transmembrane region" description="Helical" evidence="7">
    <location>
        <begin position="204"/>
        <end position="226"/>
    </location>
</feature>